<dbReference type="InterPro" id="IPR013217">
    <property type="entry name" value="Methyltransf_12"/>
</dbReference>
<dbReference type="GO" id="GO:0008168">
    <property type="term" value="F:methyltransferase activity"/>
    <property type="evidence" value="ECO:0007669"/>
    <property type="project" value="UniProtKB-KW"/>
</dbReference>
<dbReference type="RefSeq" id="WP_354637973.1">
    <property type="nucleotide sequence ID" value="NZ_CP159872.1"/>
</dbReference>
<organism evidence="2">
    <name type="scientific">Kitasatospora camelliae</name>
    <dbReference type="NCBI Taxonomy" id="3156397"/>
    <lineage>
        <taxon>Bacteria</taxon>
        <taxon>Bacillati</taxon>
        <taxon>Actinomycetota</taxon>
        <taxon>Actinomycetes</taxon>
        <taxon>Kitasatosporales</taxon>
        <taxon>Streptomycetaceae</taxon>
        <taxon>Kitasatospora</taxon>
    </lineage>
</organism>
<accession>A0AAU8JQY9</accession>
<gene>
    <name evidence="2" type="ORF">ABWK59_04405</name>
</gene>
<dbReference type="KEGG" id="kcm:ABWK59_04405"/>
<dbReference type="CDD" id="cd02440">
    <property type="entry name" value="AdoMet_MTases"/>
    <property type="match status" value="1"/>
</dbReference>
<keyword evidence="2" id="KW-0808">Transferase</keyword>
<dbReference type="InterPro" id="IPR029063">
    <property type="entry name" value="SAM-dependent_MTases_sf"/>
</dbReference>
<keyword evidence="2" id="KW-0489">Methyltransferase</keyword>
<dbReference type="Pfam" id="PF08242">
    <property type="entry name" value="Methyltransf_12"/>
    <property type="match status" value="1"/>
</dbReference>
<dbReference type="Gene3D" id="3.40.50.150">
    <property type="entry name" value="Vaccinia Virus protein VP39"/>
    <property type="match status" value="1"/>
</dbReference>
<protein>
    <submittedName>
        <fullName evidence="2">Class I SAM-dependent methyltransferase</fullName>
        <ecNumber evidence="2">2.1.-.-</ecNumber>
    </submittedName>
</protein>
<evidence type="ECO:0000313" key="2">
    <source>
        <dbReference type="EMBL" id="XCM78230.1"/>
    </source>
</evidence>
<dbReference type="GO" id="GO:0032259">
    <property type="term" value="P:methylation"/>
    <property type="evidence" value="ECO:0007669"/>
    <property type="project" value="UniProtKB-KW"/>
</dbReference>
<dbReference type="AlphaFoldDB" id="A0AAU8JQY9"/>
<evidence type="ECO:0000259" key="1">
    <source>
        <dbReference type="Pfam" id="PF08242"/>
    </source>
</evidence>
<proteinExistence type="predicted"/>
<feature type="domain" description="Methyltransferase type 12" evidence="1">
    <location>
        <begin position="64"/>
        <end position="163"/>
    </location>
</feature>
<dbReference type="EC" id="2.1.-.-" evidence="2"/>
<reference evidence="2" key="1">
    <citation type="submission" date="2024-06" db="EMBL/GenBank/DDBJ databases">
        <title>The genome sequences of Kitasatospora sp. strain HUAS MG31.</title>
        <authorList>
            <person name="Mo P."/>
        </authorList>
    </citation>
    <scope>NUCLEOTIDE SEQUENCE</scope>
    <source>
        <strain evidence="2">HUAS MG31</strain>
    </source>
</reference>
<dbReference type="SUPFAM" id="SSF53335">
    <property type="entry name" value="S-adenosyl-L-methionine-dependent methyltransferases"/>
    <property type="match status" value="1"/>
</dbReference>
<dbReference type="EMBL" id="CP159872">
    <property type="protein sequence ID" value="XCM78230.1"/>
    <property type="molecule type" value="Genomic_DNA"/>
</dbReference>
<name>A0AAU8JQY9_9ACTN</name>
<sequence length="261" mass="27197">MDPDGVDGRSGVEGVDGVCGVAAVPDPDYAVSAEFYDLLQAETDRRQAARWFAGPAGRARAAIVDLGAGTGIVTEVLLAASAVPVHAVEPSAAMRVGLLGRLARLGAEDRARVTVHPVRVESAGLCGVADLVVASNVLACLAPPDRRAVWRAVASALLPGGLLLFDPPPTGVPPPAERAWEIGPVRVGPDRYTATVRLTPDGGVLRSTYTYRVERDGCPLREEAVEFRLWPARPGELAEELAAAGLRPVPAPAAGLTAARR</sequence>